<accession>A8Q2T0</accession>
<dbReference type="KEGG" id="mgl:MGL_2231"/>
<keyword evidence="6" id="KW-0904">Protein phosphatase</keyword>
<name>A8Q2T0_MALGO</name>
<comment type="similarity">
    <text evidence="1">Belongs to the MPI phosphatase family.</text>
</comment>
<dbReference type="PROSITE" id="PS50206">
    <property type="entry name" value="RHODANESE_3"/>
    <property type="match status" value="1"/>
</dbReference>
<dbReference type="OrthoDB" id="26523at2759"/>
<keyword evidence="3" id="KW-0132">Cell division</keyword>
<dbReference type="SMART" id="SM00450">
    <property type="entry name" value="RHOD"/>
    <property type="match status" value="1"/>
</dbReference>
<evidence type="ECO:0000256" key="8">
    <source>
        <dbReference type="ARBA" id="ARBA00051722"/>
    </source>
</evidence>
<dbReference type="EMBL" id="AAYY01000008">
    <property type="protein sequence ID" value="EDP43221.1"/>
    <property type="molecule type" value="Genomic_DNA"/>
</dbReference>
<feature type="compositionally biased region" description="Low complexity" evidence="10">
    <location>
        <begin position="333"/>
        <end position="343"/>
    </location>
</feature>
<dbReference type="InterPro" id="IPR001763">
    <property type="entry name" value="Rhodanese-like_dom"/>
</dbReference>
<dbReference type="PRINTS" id="PR00716">
    <property type="entry name" value="MPIPHPHTASE"/>
</dbReference>
<dbReference type="GO" id="GO:0010971">
    <property type="term" value="P:positive regulation of G2/M transition of mitotic cell cycle"/>
    <property type="evidence" value="ECO:0007669"/>
    <property type="project" value="TreeGrafter"/>
</dbReference>
<dbReference type="InterPro" id="IPR000751">
    <property type="entry name" value="MPI_Phosphatase"/>
</dbReference>
<dbReference type="Pfam" id="PF00581">
    <property type="entry name" value="Rhodanese"/>
    <property type="match status" value="1"/>
</dbReference>
<dbReference type="STRING" id="425265.A8Q2T0"/>
<dbReference type="GO" id="GO:0004725">
    <property type="term" value="F:protein tyrosine phosphatase activity"/>
    <property type="evidence" value="ECO:0007669"/>
    <property type="project" value="UniProtKB-EC"/>
</dbReference>
<comment type="catalytic activity">
    <reaction evidence="8">
        <text>O-phospho-L-tyrosyl-[protein] + H2O = L-tyrosyl-[protein] + phosphate</text>
        <dbReference type="Rhea" id="RHEA:10684"/>
        <dbReference type="Rhea" id="RHEA-COMP:10136"/>
        <dbReference type="Rhea" id="RHEA-COMP:20101"/>
        <dbReference type="ChEBI" id="CHEBI:15377"/>
        <dbReference type="ChEBI" id="CHEBI:43474"/>
        <dbReference type="ChEBI" id="CHEBI:46858"/>
        <dbReference type="ChEBI" id="CHEBI:61978"/>
        <dbReference type="EC" id="3.1.3.48"/>
    </reaction>
</comment>
<evidence type="ECO:0000256" key="5">
    <source>
        <dbReference type="ARBA" id="ARBA00022801"/>
    </source>
</evidence>
<evidence type="ECO:0000259" key="11">
    <source>
        <dbReference type="PROSITE" id="PS50206"/>
    </source>
</evidence>
<dbReference type="FunFam" id="3.40.250.10:FF:000021">
    <property type="entry name" value="M-phase inducer phosphatase cdc-25.2"/>
    <property type="match status" value="1"/>
</dbReference>
<evidence type="ECO:0000256" key="6">
    <source>
        <dbReference type="ARBA" id="ARBA00022912"/>
    </source>
</evidence>
<evidence type="ECO:0000256" key="3">
    <source>
        <dbReference type="ARBA" id="ARBA00022618"/>
    </source>
</evidence>
<comment type="caution">
    <text evidence="12">The sequence shown here is derived from an EMBL/GenBank/DDBJ whole genome shotgun (WGS) entry which is preliminary data.</text>
</comment>
<dbReference type="EC" id="3.1.3.48" evidence="2"/>
<dbReference type="RefSeq" id="XP_001730435.1">
    <property type="nucleotide sequence ID" value="XM_001730383.1"/>
</dbReference>
<evidence type="ECO:0000313" key="13">
    <source>
        <dbReference type="Proteomes" id="UP000008837"/>
    </source>
</evidence>
<evidence type="ECO:0000313" key="12">
    <source>
        <dbReference type="EMBL" id="EDP43221.1"/>
    </source>
</evidence>
<evidence type="ECO:0000256" key="9">
    <source>
        <dbReference type="ARBA" id="ARBA00067190"/>
    </source>
</evidence>
<evidence type="ECO:0000256" key="7">
    <source>
        <dbReference type="ARBA" id="ARBA00023306"/>
    </source>
</evidence>
<dbReference type="Gene3D" id="3.40.250.10">
    <property type="entry name" value="Rhodanese-like domain"/>
    <property type="match status" value="1"/>
</dbReference>
<organism evidence="12 13">
    <name type="scientific">Malassezia globosa (strain ATCC MYA-4612 / CBS 7966)</name>
    <name type="common">Dandruff-associated fungus</name>
    <dbReference type="NCBI Taxonomy" id="425265"/>
    <lineage>
        <taxon>Eukaryota</taxon>
        <taxon>Fungi</taxon>
        <taxon>Dikarya</taxon>
        <taxon>Basidiomycota</taxon>
        <taxon>Ustilaginomycotina</taxon>
        <taxon>Malasseziomycetes</taxon>
        <taxon>Malasseziales</taxon>
        <taxon>Malasseziaceae</taxon>
        <taxon>Malassezia</taxon>
    </lineage>
</organism>
<dbReference type="GO" id="GO:0005634">
    <property type="term" value="C:nucleus"/>
    <property type="evidence" value="ECO:0007669"/>
    <property type="project" value="TreeGrafter"/>
</dbReference>
<feature type="compositionally biased region" description="Polar residues" evidence="10">
    <location>
        <begin position="94"/>
        <end position="104"/>
    </location>
</feature>
<dbReference type="PANTHER" id="PTHR10828">
    <property type="entry name" value="M-PHASE INDUCER PHOSPHATASE DUAL SPECIFICITY PHOSPHATASE CDC25"/>
    <property type="match status" value="1"/>
</dbReference>
<dbReference type="GO" id="GO:0110032">
    <property type="term" value="P:positive regulation of G2/MI transition of meiotic cell cycle"/>
    <property type="evidence" value="ECO:0007669"/>
    <property type="project" value="TreeGrafter"/>
</dbReference>
<dbReference type="SUPFAM" id="SSF52821">
    <property type="entry name" value="Rhodanese/Cell cycle control phosphatase"/>
    <property type="match status" value="1"/>
</dbReference>
<proteinExistence type="inferred from homology"/>
<evidence type="ECO:0000256" key="4">
    <source>
        <dbReference type="ARBA" id="ARBA00022776"/>
    </source>
</evidence>
<reference evidence="12 13" key="1">
    <citation type="journal article" date="2007" name="Proc. Natl. Acad. Sci. U.S.A.">
        <title>Dandruff-associated Malassezia genomes reveal convergent and divergent virulence traits shared with plant and human fungal pathogens.</title>
        <authorList>
            <person name="Xu J."/>
            <person name="Saunders C.W."/>
            <person name="Hu P."/>
            <person name="Grant R.A."/>
            <person name="Boekhout T."/>
            <person name="Kuramae E.E."/>
            <person name="Kronstad J.W."/>
            <person name="Deangelis Y.M."/>
            <person name="Reeder N.L."/>
            <person name="Johnstone K.R."/>
            <person name="Leland M."/>
            <person name="Fieno A.M."/>
            <person name="Begley W.M."/>
            <person name="Sun Y."/>
            <person name="Lacey M.P."/>
            <person name="Chaudhary T."/>
            <person name="Keough T."/>
            <person name="Chu L."/>
            <person name="Sears R."/>
            <person name="Yuan B."/>
            <person name="Dawson T.L.Jr."/>
        </authorList>
    </citation>
    <scope>NUCLEOTIDE SEQUENCE [LARGE SCALE GENOMIC DNA]</scope>
    <source>
        <strain evidence="13">ATCC MYA-4612 / CBS 7966</strain>
    </source>
</reference>
<dbReference type="PANTHER" id="PTHR10828:SF17">
    <property type="entry name" value="PROTEIN-TYROSINE-PHOSPHATASE"/>
    <property type="match status" value="1"/>
</dbReference>
<feature type="compositionally biased region" description="Low complexity" evidence="10">
    <location>
        <begin position="611"/>
        <end position="629"/>
    </location>
</feature>
<dbReference type="Proteomes" id="UP000008837">
    <property type="component" value="Unassembled WGS sequence"/>
</dbReference>
<dbReference type="GeneID" id="5854742"/>
<dbReference type="GO" id="GO:0005737">
    <property type="term" value="C:cytoplasm"/>
    <property type="evidence" value="ECO:0007669"/>
    <property type="project" value="TreeGrafter"/>
</dbReference>
<keyword evidence="7" id="KW-0131">Cell cycle</keyword>
<gene>
    <name evidence="12" type="ORF">MGL_2231</name>
</gene>
<sequence length="697" mass="75974">MLMPTPHTYLAMPESSPHAMDISSPAAMVESSDTQSFSIPYPSMMQHSQSLQRQQQQQGIPTLAPILSAAPSSSLRRADRSMRKSMPVLGQFGSMLTYSSSPESPEQKQRPKKRLASTRQLQDASFETDGPDRCVFFSEETITQSQPMNRARTHTRTQSESMWWTTTATDIQVPETRPVSPTRTVSAIGDHSCTADSSGSDSFLVPTQLNQPEAKSTSPMASYFFDPQSPHVSTIISAVPSSPMSSPSLGAVDQVPWNHRASAPLVPPSSSRQDFEADLHGLDDSCDETALIQQGGGSPVRSSVRRSTLAVPRRIKTMTETLGAKENVPPGPLSSSSTSLSTHSIPGFGSHEMDHKILPCFPVKCDGLMRVTPQTVSELMQGHYDDRISGFQIVDCRFAYEHEGGHIAGAVNLNTIEQIHRHFLTPGQGLHAGRILPTRTQSGQPDEHGDMRKFVLIFHCEFSYKRSPSMALALRQADRSLFNDYPRCYFPDVYILQGGYADFFQYRPDLCEPRAYIGMDDPRYLQARSSELSGFRRQFSRNRSFAYGDAPTFGRTTSASATAMAQMRRAPTLVPTNFVPLMPASTNAHKQDAPAGRAKRSGSATSASQPAAFTVTKSATTATAASSLAPPMHESVARDTSYSSGDSSFEASASDSPCAVAGWSRPVLGEVPQSRSSLANRLLKRADTINTISTLPM</sequence>
<keyword evidence="4" id="KW-0498">Mitosis</keyword>
<protein>
    <recommendedName>
        <fullName evidence="9">M-phase inducer phosphatase</fullName>
        <ecNumber evidence="2">3.1.3.48</ecNumber>
    </recommendedName>
</protein>
<dbReference type="AlphaFoldDB" id="A8Q2T0"/>
<dbReference type="GO" id="GO:0051301">
    <property type="term" value="P:cell division"/>
    <property type="evidence" value="ECO:0007669"/>
    <property type="project" value="UniProtKB-KW"/>
</dbReference>
<dbReference type="VEuPathDB" id="FungiDB:MGL_2231"/>
<feature type="region of interest" description="Disordered" evidence="10">
    <location>
        <begin position="324"/>
        <end position="343"/>
    </location>
</feature>
<dbReference type="InterPro" id="IPR036873">
    <property type="entry name" value="Rhodanese-like_dom_sf"/>
</dbReference>
<feature type="region of interest" description="Disordered" evidence="10">
    <location>
        <begin position="94"/>
        <end position="130"/>
    </location>
</feature>
<dbReference type="InParanoid" id="A8Q2T0"/>
<evidence type="ECO:0000256" key="1">
    <source>
        <dbReference type="ARBA" id="ARBA00011065"/>
    </source>
</evidence>
<evidence type="ECO:0000256" key="2">
    <source>
        <dbReference type="ARBA" id="ARBA00013064"/>
    </source>
</evidence>
<dbReference type="GO" id="GO:0000086">
    <property type="term" value="P:G2/M transition of mitotic cell cycle"/>
    <property type="evidence" value="ECO:0007669"/>
    <property type="project" value="TreeGrafter"/>
</dbReference>
<keyword evidence="5" id="KW-0378">Hydrolase</keyword>
<feature type="domain" description="Rhodanese" evidence="11">
    <location>
        <begin position="387"/>
        <end position="512"/>
    </location>
</feature>
<evidence type="ECO:0000256" key="10">
    <source>
        <dbReference type="SAM" id="MobiDB-lite"/>
    </source>
</evidence>
<keyword evidence="13" id="KW-1185">Reference proteome</keyword>
<feature type="region of interest" description="Disordered" evidence="10">
    <location>
        <begin position="578"/>
        <end position="649"/>
    </location>
</feature>